<reference evidence="1 2" key="1">
    <citation type="submission" date="2019-05" db="EMBL/GenBank/DDBJ databases">
        <title>Emergence of the Ug99 lineage of the wheat stem rust pathogen through somatic hybridization.</title>
        <authorList>
            <person name="Li F."/>
            <person name="Upadhyaya N.M."/>
            <person name="Sperschneider J."/>
            <person name="Matny O."/>
            <person name="Nguyen-Phuc H."/>
            <person name="Mago R."/>
            <person name="Raley C."/>
            <person name="Miller M.E."/>
            <person name="Silverstein K.A.T."/>
            <person name="Henningsen E."/>
            <person name="Hirsch C.D."/>
            <person name="Visser B."/>
            <person name="Pretorius Z.A."/>
            <person name="Steffenson B.J."/>
            <person name="Schwessinger B."/>
            <person name="Dodds P.N."/>
            <person name="Figueroa M."/>
        </authorList>
    </citation>
    <scope>NUCLEOTIDE SEQUENCE [LARGE SCALE GENOMIC DNA]</scope>
    <source>
        <strain evidence="1 2">Ug99</strain>
    </source>
</reference>
<proteinExistence type="predicted"/>
<dbReference type="AlphaFoldDB" id="A0A5B0M9K6"/>
<dbReference type="EMBL" id="VDEP01000478">
    <property type="protein sequence ID" value="KAA1072504.1"/>
    <property type="molecule type" value="Genomic_DNA"/>
</dbReference>
<organism evidence="1 2">
    <name type="scientific">Puccinia graminis f. sp. tritici</name>
    <dbReference type="NCBI Taxonomy" id="56615"/>
    <lineage>
        <taxon>Eukaryota</taxon>
        <taxon>Fungi</taxon>
        <taxon>Dikarya</taxon>
        <taxon>Basidiomycota</taxon>
        <taxon>Pucciniomycotina</taxon>
        <taxon>Pucciniomycetes</taxon>
        <taxon>Pucciniales</taxon>
        <taxon>Pucciniaceae</taxon>
        <taxon>Puccinia</taxon>
    </lineage>
</organism>
<gene>
    <name evidence="1" type="ORF">PGTUg99_007307</name>
</gene>
<comment type="caution">
    <text evidence="1">The sequence shown here is derived from an EMBL/GenBank/DDBJ whole genome shotgun (WGS) entry which is preliminary data.</text>
</comment>
<protein>
    <submittedName>
        <fullName evidence="1">Uncharacterized protein</fullName>
    </submittedName>
</protein>
<accession>A0A5B0M9K6</accession>
<dbReference type="Proteomes" id="UP000325313">
    <property type="component" value="Unassembled WGS sequence"/>
</dbReference>
<name>A0A5B0M9K6_PUCGR</name>
<evidence type="ECO:0000313" key="2">
    <source>
        <dbReference type="Proteomes" id="UP000325313"/>
    </source>
</evidence>
<sequence>MSSYDEGLLIQLVVVIRPLGMAAGRLTQQMCVINRGPSRLYARASNPTAANMYAWVESPIENVAEQFADRREFKENGHRQSDDPNIVRADRRKSIDLSFPRAATEPEQILAGVAWDVNPRLINSVALFGSHAPWILCGSSTPGNEA</sequence>
<evidence type="ECO:0000313" key="1">
    <source>
        <dbReference type="EMBL" id="KAA1072504.1"/>
    </source>
</evidence>